<proteinExistence type="predicted"/>
<evidence type="ECO:0000313" key="2">
    <source>
        <dbReference type="Proteomes" id="UP001283341"/>
    </source>
</evidence>
<keyword evidence="2" id="KW-1185">Reference proteome</keyword>
<comment type="caution">
    <text evidence="1">The sequence shown here is derived from an EMBL/GenBank/DDBJ whole genome shotgun (WGS) entry which is preliminary data.</text>
</comment>
<dbReference type="Proteomes" id="UP001283341">
    <property type="component" value="Unassembled WGS sequence"/>
</dbReference>
<gene>
    <name evidence="1" type="ORF">B0H66DRAFT_537563</name>
</gene>
<reference evidence="1" key="2">
    <citation type="submission" date="2023-06" db="EMBL/GenBank/DDBJ databases">
        <authorList>
            <consortium name="Lawrence Berkeley National Laboratory"/>
            <person name="Haridas S."/>
            <person name="Hensen N."/>
            <person name="Bonometti L."/>
            <person name="Westerberg I."/>
            <person name="Brannstrom I.O."/>
            <person name="Guillou S."/>
            <person name="Cros-Aarteil S."/>
            <person name="Calhoun S."/>
            <person name="Kuo A."/>
            <person name="Mondo S."/>
            <person name="Pangilinan J."/>
            <person name="Riley R."/>
            <person name="Labutti K."/>
            <person name="Andreopoulos B."/>
            <person name="Lipzen A."/>
            <person name="Chen C."/>
            <person name="Yanf M."/>
            <person name="Daum C."/>
            <person name="Ng V."/>
            <person name="Clum A."/>
            <person name="Steindorff A."/>
            <person name="Ohm R."/>
            <person name="Martin F."/>
            <person name="Silar P."/>
            <person name="Natvig D."/>
            <person name="Lalanne C."/>
            <person name="Gautier V."/>
            <person name="Ament-Velasquez S.L."/>
            <person name="Kruys A."/>
            <person name="Hutchinson M.I."/>
            <person name="Powell A.J."/>
            <person name="Barry K."/>
            <person name="Miller A.N."/>
            <person name="Grigoriev I.V."/>
            <person name="Debuchy R."/>
            <person name="Gladieux P."/>
            <person name="Thoren M.H."/>
            <person name="Johannesson H."/>
        </authorList>
    </citation>
    <scope>NUCLEOTIDE SEQUENCE</scope>
    <source>
        <strain evidence="1">CBS 118394</strain>
    </source>
</reference>
<reference evidence="1" key="1">
    <citation type="journal article" date="2023" name="Mol. Phylogenet. Evol.">
        <title>Genome-scale phylogeny and comparative genomics of the fungal order Sordariales.</title>
        <authorList>
            <person name="Hensen N."/>
            <person name="Bonometti L."/>
            <person name="Westerberg I."/>
            <person name="Brannstrom I.O."/>
            <person name="Guillou S."/>
            <person name="Cros-Aarteil S."/>
            <person name="Calhoun S."/>
            <person name="Haridas S."/>
            <person name="Kuo A."/>
            <person name="Mondo S."/>
            <person name="Pangilinan J."/>
            <person name="Riley R."/>
            <person name="LaButti K."/>
            <person name="Andreopoulos B."/>
            <person name="Lipzen A."/>
            <person name="Chen C."/>
            <person name="Yan M."/>
            <person name="Daum C."/>
            <person name="Ng V."/>
            <person name="Clum A."/>
            <person name="Steindorff A."/>
            <person name="Ohm R.A."/>
            <person name="Martin F."/>
            <person name="Silar P."/>
            <person name="Natvig D.O."/>
            <person name="Lalanne C."/>
            <person name="Gautier V."/>
            <person name="Ament-Velasquez S.L."/>
            <person name="Kruys A."/>
            <person name="Hutchinson M.I."/>
            <person name="Powell A.J."/>
            <person name="Barry K."/>
            <person name="Miller A.N."/>
            <person name="Grigoriev I.V."/>
            <person name="Debuchy R."/>
            <person name="Gladieux P."/>
            <person name="Hiltunen Thoren M."/>
            <person name="Johannesson H."/>
        </authorList>
    </citation>
    <scope>NUCLEOTIDE SEQUENCE</scope>
    <source>
        <strain evidence="1">CBS 118394</strain>
    </source>
</reference>
<accession>A0AAE0HYJ9</accession>
<dbReference type="AlphaFoldDB" id="A0AAE0HYJ9"/>
<organism evidence="1 2">
    <name type="scientific">Apodospora peruviana</name>
    <dbReference type="NCBI Taxonomy" id="516989"/>
    <lineage>
        <taxon>Eukaryota</taxon>
        <taxon>Fungi</taxon>
        <taxon>Dikarya</taxon>
        <taxon>Ascomycota</taxon>
        <taxon>Pezizomycotina</taxon>
        <taxon>Sordariomycetes</taxon>
        <taxon>Sordariomycetidae</taxon>
        <taxon>Sordariales</taxon>
        <taxon>Lasiosphaeriaceae</taxon>
        <taxon>Apodospora</taxon>
    </lineage>
</organism>
<name>A0AAE0HYJ9_9PEZI</name>
<dbReference type="EMBL" id="JAUEDM010000007">
    <property type="protein sequence ID" value="KAK3314316.1"/>
    <property type="molecule type" value="Genomic_DNA"/>
</dbReference>
<sequence length="220" mass="24934">MPDCTVAIEASLPAEPAMRLAHEYFAARLRFTALPGSEPYQQPILGITTAEDVETLRAIVRARLPKHEYEGRDYIIVIPLRGTTLAARMNEAKEAIAHVTIMDSLLPLRVGDDDEDEVPEENVAAALNAFGEDRPAVLFISLRLEQERACDREHQALLQRASAKRASVNKFGAEEKTVRARQWALDMEKVREEVEKVRAEYYAREKNYDETYARHVEAVE</sequence>
<protein>
    <submittedName>
        <fullName evidence="1">Uncharacterized protein</fullName>
    </submittedName>
</protein>
<evidence type="ECO:0000313" key="1">
    <source>
        <dbReference type="EMBL" id="KAK3314316.1"/>
    </source>
</evidence>